<dbReference type="AlphaFoldDB" id="A0A9N9A919"/>
<protein>
    <submittedName>
        <fullName evidence="1">12866_t:CDS:1</fullName>
    </submittedName>
</protein>
<sequence>MELLMIQIEKRIEELNNEELKIKDEFIKADEIIISQLETSQQHPDEIISLQSETSQRDPNAIYTSQFIYFFP</sequence>
<dbReference type="EMBL" id="CAJVPZ010002874">
    <property type="protein sequence ID" value="CAG8520609.1"/>
    <property type="molecule type" value="Genomic_DNA"/>
</dbReference>
<comment type="caution">
    <text evidence="1">The sequence shown here is derived from an EMBL/GenBank/DDBJ whole genome shotgun (WGS) entry which is preliminary data.</text>
</comment>
<dbReference type="Proteomes" id="UP000789396">
    <property type="component" value="Unassembled WGS sequence"/>
</dbReference>
<keyword evidence="2" id="KW-1185">Reference proteome</keyword>
<dbReference type="OrthoDB" id="2445162at2759"/>
<organism evidence="1 2">
    <name type="scientific">Racocetra fulgida</name>
    <dbReference type="NCBI Taxonomy" id="60492"/>
    <lineage>
        <taxon>Eukaryota</taxon>
        <taxon>Fungi</taxon>
        <taxon>Fungi incertae sedis</taxon>
        <taxon>Mucoromycota</taxon>
        <taxon>Glomeromycotina</taxon>
        <taxon>Glomeromycetes</taxon>
        <taxon>Diversisporales</taxon>
        <taxon>Gigasporaceae</taxon>
        <taxon>Racocetra</taxon>
    </lineage>
</organism>
<gene>
    <name evidence="1" type="ORF">RFULGI_LOCUS3332</name>
</gene>
<evidence type="ECO:0000313" key="1">
    <source>
        <dbReference type="EMBL" id="CAG8520609.1"/>
    </source>
</evidence>
<accession>A0A9N9A919</accession>
<name>A0A9N9A919_9GLOM</name>
<reference evidence="1" key="1">
    <citation type="submission" date="2021-06" db="EMBL/GenBank/DDBJ databases">
        <authorList>
            <person name="Kallberg Y."/>
            <person name="Tangrot J."/>
            <person name="Rosling A."/>
        </authorList>
    </citation>
    <scope>NUCLEOTIDE SEQUENCE</scope>
    <source>
        <strain evidence="1">IN212</strain>
    </source>
</reference>
<evidence type="ECO:0000313" key="2">
    <source>
        <dbReference type="Proteomes" id="UP000789396"/>
    </source>
</evidence>
<proteinExistence type="predicted"/>